<evidence type="ECO:0000313" key="3">
    <source>
        <dbReference type="Proteomes" id="UP000326759"/>
    </source>
</evidence>
<keyword evidence="1" id="KW-1133">Transmembrane helix</keyword>
<dbReference type="EMBL" id="SEYY01021854">
    <property type="protein sequence ID" value="KAB7495996.1"/>
    <property type="molecule type" value="Genomic_DNA"/>
</dbReference>
<evidence type="ECO:0000313" key="2">
    <source>
        <dbReference type="EMBL" id="KAB7495996.1"/>
    </source>
</evidence>
<dbReference type="Proteomes" id="UP000326759">
    <property type="component" value="Unassembled WGS sequence"/>
</dbReference>
<feature type="transmembrane region" description="Helical" evidence="1">
    <location>
        <begin position="6"/>
        <end position="24"/>
    </location>
</feature>
<protein>
    <submittedName>
        <fullName evidence="2">Uncharacterized protein</fullName>
    </submittedName>
</protein>
<accession>A0A5N5SPN6</accession>
<keyword evidence="1" id="KW-0472">Membrane</keyword>
<keyword evidence="3" id="KW-1185">Reference proteome</keyword>
<name>A0A5N5SPN6_9CRUS</name>
<dbReference type="AlphaFoldDB" id="A0A5N5SPN6"/>
<gene>
    <name evidence="2" type="ORF">Anas_09413</name>
</gene>
<evidence type="ECO:0000256" key="1">
    <source>
        <dbReference type="SAM" id="Phobius"/>
    </source>
</evidence>
<keyword evidence="1" id="KW-0812">Transmembrane</keyword>
<comment type="caution">
    <text evidence="2">The sequence shown here is derived from an EMBL/GenBank/DDBJ whole genome shotgun (WGS) entry which is preliminary data.</text>
</comment>
<proteinExistence type="predicted"/>
<feature type="transmembrane region" description="Helical" evidence="1">
    <location>
        <begin position="45"/>
        <end position="63"/>
    </location>
</feature>
<sequence length="66" mass="7739">MNKYCLILLLKILGNCILQFFFFLKNIILNVFGRVCGLQCNMRIALIKYIFPMSLDFIISKILGYK</sequence>
<organism evidence="2 3">
    <name type="scientific">Armadillidium nasatum</name>
    <dbReference type="NCBI Taxonomy" id="96803"/>
    <lineage>
        <taxon>Eukaryota</taxon>
        <taxon>Metazoa</taxon>
        <taxon>Ecdysozoa</taxon>
        <taxon>Arthropoda</taxon>
        <taxon>Crustacea</taxon>
        <taxon>Multicrustacea</taxon>
        <taxon>Malacostraca</taxon>
        <taxon>Eumalacostraca</taxon>
        <taxon>Peracarida</taxon>
        <taxon>Isopoda</taxon>
        <taxon>Oniscidea</taxon>
        <taxon>Crinocheta</taxon>
        <taxon>Armadillidiidae</taxon>
        <taxon>Armadillidium</taxon>
    </lineage>
</organism>
<reference evidence="2 3" key="1">
    <citation type="journal article" date="2019" name="PLoS Biol.">
        <title>Sex chromosomes control vertical transmission of feminizing Wolbachia symbionts in an isopod.</title>
        <authorList>
            <person name="Becking T."/>
            <person name="Chebbi M.A."/>
            <person name="Giraud I."/>
            <person name="Moumen B."/>
            <person name="Laverre T."/>
            <person name="Caubet Y."/>
            <person name="Peccoud J."/>
            <person name="Gilbert C."/>
            <person name="Cordaux R."/>
        </authorList>
    </citation>
    <scope>NUCLEOTIDE SEQUENCE [LARGE SCALE GENOMIC DNA]</scope>
    <source>
        <strain evidence="2">ANa2</strain>
        <tissue evidence="2">Whole body excluding digestive tract and cuticle</tissue>
    </source>
</reference>